<dbReference type="NCBIfam" id="NF040974">
    <property type="entry name" value="RepABC_RepC"/>
    <property type="match status" value="1"/>
</dbReference>
<feature type="domain" description="Plasmid replication protein C C-terminal" evidence="3">
    <location>
        <begin position="302"/>
        <end position="402"/>
    </location>
</feature>
<dbReference type="OrthoDB" id="7488837at2"/>
<name>A0A285PI82_9HYPH</name>
<dbReference type="Pfam" id="PF11800">
    <property type="entry name" value="RP-C_C"/>
    <property type="match status" value="1"/>
</dbReference>
<dbReference type="Proteomes" id="UP000219439">
    <property type="component" value="Unassembled WGS sequence"/>
</dbReference>
<reference evidence="4 5" key="1">
    <citation type="submission" date="2017-09" db="EMBL/GenBank/DDBJ databases">
        <authorList>
            <person name="Ehlers B."/>
            <person name="Leendertz F.H."/>
        </authorList>
    </citation>
    <scope>NUCLEOTIDE SEQUENCE [LARGE SCALE GENOMIC DNA]</scope>
    <source>
        <strain evidence="4 5">DSM 18289</strain>
    </source>
</reference>
<dbReference type="InterPro" id="IPR021760">
    <property type="entry name" value="RepC_C"/>
</dbReference>
<dbReference type="InterPro" id="IPR047611">
    <property type="entry name" value="RepABC_RepC"/>
</dbReference>
<feature type="compositionally biased region" description="Low complexity" evidence="1">
    <location>
        <begin position="249"/>
        <end position="258"/>
    </location>
</feature>
<gene>
    <name evidence="4" type="ORF">SAMN06265368_4554</name>
</gene>
<dbReference type="RefSeq" id="WP_097155813.1">
    <property type="nucleotide sequence ID" value="NZ_OBEL01000008.1"/>
</dbReference>
<feature type="domain" description="Plasmid replication protein C N-terminal" evidence="2">
    <location>
        <begin position="13"/>
        <end position="190"/>
    </location>
</feature>
<evidence type="ECO:0000259" key="2">
    <source>
        <dbReference type="Pfam" id="PF03428"/>
    </source>
</evidence>
<evidence type="ECO:0000256" key="1">
    <source>
        <dbReference type="SAM" id="MobiDB-lite"/>
    </source>
</evidence>
<feature type="region of interest" description="Disordered" evidence="1">
    <location>
        <begin position="247"/>
        <end position="292"/>
    </location>
</feature>
<dbReference type="EMBL" id="OBEL01000008">
    <property type="protein sequence ID" value="SNZ21434.1"/>
    <property type="molecule type" value="Genomic_DNA"/>
</dbReference>
<evidence type="ECO:0000313" key="5">
    <source>
        <dbReference type="Proteomes" id="UP000219439"/>
    </source>
</evidence>
<evidence type="ECO:0000259" key="3">
    <source>
        <dbReference type="Pfam" id="PF11800"/>
    </source>
</evidence>
<feature type="compositionally biased region" description="Basic and acidic residues" evidence="1">
    <location>
        <begin position="277"/>
        <end position="292"/>
    </location>
</feature>
<organism evidence="4 5">
    <name type="scientific">Cohaesibacter gelatinilyticus</name>
    <dbReference type="NCBI Taxonomy" id="372072"/>
    <lineage>
        <taxon>Bacteria</taxon>
        <taxon>Pseudomonadati</taxon>
        <taxon>Pseudomonadota</taxon>
        <taxon>Alphaproteobacteria</taxon>
        <taxon>Hyphomicrobiales</taxon>
        <taxon>Cohaesibacteraceae</taxon>
    </lineage>
</organism>
<proteinExistence type="predicted"/>
<dbReference type="AlphaFoldDB" id="A0A285PI82"/>
<dbReference type="NCBIfam" id="NF010396">
    <property type="entry name" value="PRK13824.1"/>
    <property type="match status" value="1"/>
</dbReference>
<dbReference type="InterPro" id="IPR005090">
    <property type="entry name" value="RepC_N"/>
</dbReference>
<evidence type="ECO:0000313" key="4">
    <source>
        <dbReference type="EMBL" id="SNZ21434.1"/>
    </source>
</evidence>
<protein>
    <submittedName>
        <fullName evidence="4">Replication initiation protein RepC</fullName>
    </submittedName>
</protein>
<keyword evidence="5" id="KW-1185">Reference proteome</keyword>
<dbReference type="Pfam" id="PF03428">
    <property type="entry name" value="RP-C"/>
    <property type="match status" value="1"/>
</dbReference>
<sequence>MTVTHISTPFGGRSMTLAMAARQIDVAEKAANQDHSEPLDKWDLFRLICEARILVGVSDRSLTVLNALLTFYPGKELVEDQGMIVFPSNKQLSLRSNGMASATLRRHLAALIKQGLIIRHDSPNGKRYQRKGSYGQEDATFGFSLQPLLARATEFANMVYHIRAEKAALKTTREQLTLVRRDIAKMIEMALEEGLELGQGASWGELHDQFRDLVVRIPRKADILELKPLLKEFEALRDLVNKSLENHLNSEQSSANESQSERHYHNSKPNIYFESEPASKKEVEGKSEVNQDRMKPKVRSYPLGMVLQACPQVSIYSTGGQIRHWVDLIQTTDTIRTMFGISPHAYEAAIEAMGQEQVAIVIACMLERSDKIVSPGGYLRVLTEKALDHDFSVGPMLMALMRTNLEHQKNGVGVA</sequence>
<accession>A0A285PI82</accession>